<evidence type="ECO:0000313" key="17">
    <source>
        <dbReference type="Proteomes" id="UP000257200"/>
    </source>
</evidence>
<keyword evidence="9 14" id="KW-0472">Membrane</keyword>
<evidence type="ECO:0000256" key="14">
    <source>
        <dbReference type="SAM" id="Phobius"/>
    </source>
</evidence>
<evidence type="ECO:0000256" key="12">
    <source>
        <dbReference type="ARBA" id="ARBA00023180"/>
    </source>
</evidence>
<dbReference type="GeneTree" id="ENSGT00530000064449"/>
<keyword evidence="8 14" id="KW-1133">Transmembrane helix</keyword>
<name>A0A3Q1ECE0_9TELE</name>
<dbReference type="Ensembl" id="ENSAPOT00000015608.1">
    <property type="protein sequence ID" value="ENSAPOP00000001178.1"/>
    <property type="gene ID" value="ENSAPOG00000002414.1"/>
</dbReference>
<evidence type="ECO:0000256" key="10">
    <source>
        <dbReference type="ARBA" id="ARBA00023139"/>
    </source>
</evidence>
<dbReference type="PANTHER" id="PTHR10424">
    <property type="entry name" value="VIRAL ENVELOPE PROTEIN"/>
    <property type="match status" value="1"/>
</dbReference>
<evidence type="ECO:0000256" key="3">
    <source>
        <dbReference type="ARBA" id="ARBA00004563"/>
    </source>
</evidence>
<evidence type="ECO:0000256" key="4">
    <source>
        <dbReference type="ARBA" id="ARBA00022511"/>
    </source>
</evidence>
<evidence type="ECO:0000256" key="5">
    <source>
        <dbReference type="ARBA" id="ARBA00022581"/>
    </source>
</evidence>
<feature type="signal peptide" evidence="15">
    <location>
        <begin position="1"/>
        <end position="29"/>
    </location>
</feature>
<reference evidence="16" key="2">
    <citation type="submission" date="2025-09" db="UniProtKB">
        <authorList>
            <consortium name="Ensembl"/>
        </authorList>
    </citation>
    <scope>IDENTIFICATION</scope>
</reference>
<keyword evidence="7" id="KW-1043">Host membrane</keyword>
<dbReference type="InParanoid" id="A0A3Q1ECE0"/>
<keyword evidence="13" id="KW-0449">Lipoprotein</keyword>
<reference evidence="16" key="1">
    <citation type="submission" date="2025-08" db="UniProtKB">
        <authorList>
            <consortium name="Ensembl"/>
        </authorList>
    </citation>
    <scope>IDENTIFICATION</scope>
</reference>
<keyword evidence="15" id="KW-0732">Signal</keyword>
<feature type="chain" id="PRO_5018675772" evidence="15">
    <location>
        <begin position="30"/>
        <end position="654"/>
    </location>
</feature>
<keyword evidence="5" id="KW-0945">Host-virus interaction</keyword>
<keyword evidence="12" id="KW-0325">Glycoprotein</keyword>
<keyword evidence="11" id="KW-1015">Disulfide bond</keyword>
<keyword evidence="6 14" id="KW-0812">Transmembrane</keyword>
<dbReference type="InterPro" id="IPR018154">
    <property type="entry name" value="TLV/ENV_coat_polyprotein"/>
</dbReference>
<evidence type="ECO:0000256" key="9">
    <source>
        <dbReference type="ARBA" id="ARBA00023136"/>
    </source>
</evidence>
<dbReference type="STRING" id="80966.ENSAPOP00000001178"/>
<sequence length="654" mass="72112">MYGKWIVIGGLSVITLLIVLLLPSRRSETDWTTHTHNIEKRSSSNKPAQYGAKLTIEITKGETTTVTFDLCSVIECGSNQIDWKGYDVYMCPFVWGVPTNNPWCGTWDMVWWNSGPNSYTNSQSGEFGKLQRNVNLVRGLVTRDNSYQNPIILTIRDIEKSPFARSPNNDGNDFYLILGVDVSGNDPMSLIRVSLKEPNETSSQGKDQSTLTYVNVTSTEDVVQVETGYGAKNAWLDWVHYAARSLDITDCILCSTARPTPYTTPAPLLYHSDRQGFDCMLALHMYTEPTNCIALSSLFPVTSNNAMLPVFQPQEGNYTCLTRQASKSVGEIQNSWCGVILDVTTWSNMTRLAISRADLYWYCGGLKLLNTLPRKWSGTCTIVRLAIPLTMIGHRNRSALKSPTHPTRKARSTSSFDLPTNSPTYIAAIGIPRGVPDEYKLANPIANSFESILPQTTTNNNVERINYVHYNAQRLANPRGDAVARLPGQLSSTSPMCGENRMAQDMLLAEKGGVCAMFGSSCCTFIPDNTGPGGSVTRALDGLRSLSDKMARHSGTTDPSGDWLYKIFGEYKALFLSLMISIAVILTCGCCSILCLRKLINRQITAALTREALPPPDQMPSLTKATDISRVDLDDALKQMEDVNLDSSVKSSAV</sequence>
<organism evidence="16 17">
    <name type="scientific">Acanthochromis polyacanthus</name>
    <name type="common">spiny chromis</name>
    <dbReference type="NCBI Taxonomy" id="80966"/>
    <lineage>
        <taxon>Eukaryota</taxon>
        <taxon>Metazoa</taxon>
        <taxon>Chordata</taxon>
        <taxon>Craniata</taxon>
        <taxon>Vertebrata</taxon>
        <taxon>Euteleostomi</taxon>
        <taxon>Actinopterygii</taxon>
        <taxon>Neopterygii</taxon>
        <taxon>Teleostei</taxon>
        <taxon>Neoteleostei</taxon>
        <taxon>Acanthomorphata</taxon>
        <taxon>Ovalentaria</taxon>
        <taxon>Pomacentridae</taxon>
        <taxon>Acanthochromis</taxon>
    </lineage>
</organism>
<evidence type="ECO:0000256" key="2">
    <source>
        <dbReference type="ARBA" id="ARBA00004531"/>
    </source>
</evidence>
<evidence type="ECO:0000256" key="6">
    <source>
        <dbReference type="ARBA" id="ARBA00022692"/>
    </source>
</evidence>
<dbReference type="AlphaFoldDB" id="A0A3Q1ECE0"/>
<dbReference type="SUPFAM" id="SSF58069">
    <property type="entry name" value="Virus ectodomain"/>
    <property type="match status" value="1"/>
</dbReference>
<evidence type="ECO:0000256" key="11">
    <source>
        <dbReference type="ARBA" id="ARBA00023157"/>
    </source>
</evidence>
<evidence type="ECO:0000256" key="1">
    <source>
        <dbReference type="ARBA" id="ARBA00004402"/>
    </source>
</evidence>
<proteinExistence type="predicted"/>
<protein>
    <submittedName>
        <fullName evidence="16">Uncharacterized LOC110964136</fullName>
    </submittedName>
</protein>
<keyword evidence="17" id="KW-1185">Reference proteome</keyword>
<keyword evidence="4" id="KW-1032">Host cell membrane</keyword>
<dbReference type="Gene3D" id="1.10.287.210">
    <property type="match status" value="1"/>
</dbReference>
<keyword evidence="10" id="KW-0564">Palmitate</keyword>
<evidence type="ECO:0000256" key="7">
    <source>
        <dbReference type="ARBA" id="ARBA00022870"/>
    </source>
</evidence>
<comment type="subcellular location">
    <subcellularLocation>
        <location evidence="1">Host cell membrane</location>
        <topology evidence="1">Single-pass type I membrane protein</topology>
    </subcellularLocation>
    <subcellularLocation>
        <location evidence="2">Host endomembrane system</location>
        <topology evidence="2">Peripheral membrane protein</topology>
    </subcellularLocation>
    <subcellularLocation>
        <location evidence="3">Virion membrane</location>
        <topology evidence="3">Single-pass type I membrane protein</topology>
    </subcellularLocation>
</comment>
<feature type="transmembrane region" description="Helical" evidence="14">
    <location>
        <begin position="574"/>
        <end position="596"/>
    </location>
</feature>
<evidence type="ECO:0000313" key="16">
    <source>
        <dbReference type="Ensembl" id="ENSAPOP00000001178.1"/>
    </source>
</evidence>
<dbReference type="PANTHER" id="PTHR10424:SF81">
    <property type="entry name" value="ERVV2 PROTEIN"/>
    <property type="match status" value="1"/>
</dbReference>
<evidence type="ECO:0000256" key="13">
    <source>
        <dbReference type="ARBA" id="ARBA00023288"/>
    </source>
</evidence>
<evidence type="ECO:0000256" key="15">
    <source>
        <dbReference type="SAM" id="SignalP"/>
    </source>
</evidence>
<evidence type="ECO:0000256" key="8">
    <source>
        <dbReference type="ARBA" id="ARBA00022989"/>
    </source>
</evidence>
<dbReference type="Proteomes" id="UP000257200">
    <property type="component" value="Unplaced"/>
</dbReference>
<accession>A0A3Q1ECE0</accession>